<reference evidence="1 2" key="1">
    <citation type="journal article" date="2023" name="Int. J. Mol. Sci.">
        <title>De Novo Assembly and Annotation of 11 Diverse Shrub Willow (Salix) Genomes Reveals Novel Gene Organization in Sex-Linked Regions.</title>
        <authorList>
            <person name="Hyden B."/>
            <person name="Feng K."/>
            <person name="Yates T.B."/>
            <person name="Jawdy S."/>
            <person name="Cereghino C."/>
            <person name="Smart L.B."/>
            <person name="Muchero W."/>
        </authorList>
    </citation>
    <scope>NUCLEOTIDE SEQUENCE [LARGE SCALE GENOMIC DNA]</scope>
    <source>
        <tissue evidence="1">Shoot tip</tissue>
    </source>
</reference>
<evidence type="ECO:0000313" key="2">
    <source>
        <dbReference type="Proteomes" id="UP001162972"/>
    </source>
</evidence>
<sequence>MQPLHMIKQHLSSKAPRLSLISPKEFKEEPSSATSWVLGLPAMSCLSKVPGQSLLLLFLHLPLHHLRRILTQICFSMHKSFLAMMPISRITLQTSLINNLLLPIFHQAFYHRNSYSNNKI</sequence>
<keyword evidence="2" id="KW-1185">Reference proteome</keyword>
<name>A0AAD6K0R9_9ROSI</name>
<proteinExistence type="predicted"/>
<protein>
    <submittedName>
        <fullName evidence="1">Uncharacterized protein</fullName>
    </submittedName>
</protein>
<dbReference type="Proteomes" id="UP001162972">
    <property type="component" value="Chromosome 3"/>
</dbReference>
<gene>
    <name evidence="1" type="ORF">OIU84_003769</name>
</gene>
<accession>A0AAD6K0R9</accession>
<organism evidence="1 2">
    <name type="scientific">Salix udensis</name>
    <dbReference type="NCBI Taxonomy" id="889485"/>
    <lineage>
        <taxon>Eukaryota</taxon>
        <taxon>Viridiplantae</taxon>
        <taxon>Streptophyta</taxon>
        <taxon>Embryophyta</taxon>
        <taxon>Tracheophyta</taxon>
        <taxon>Spermatophyta</taxon>
        <taxon>Magnoliopsida</taxon>
        <taxon>eudicotyledons</taxon>
        <taxon>Gunneridae</taxon>
        <taxon>Pentapetalae</taxon>
        <taxon>rosids</taxon>
        <taxon>fabids</taxon>
        <taxon>Malpighiales</taxon>
        <taxon>Salicaceae</taxon>
        <taxon>Saliceae</taxon>
        <taxon>Salix</taxon>
    </lineage>
</organism>
<comment type="caution">
    <text evidence="1">The sequence shown here is derived from an EMBL/GenBank/DDBJ whole genome shotgun (WGS) entry which is preliminary data.</text>
</comment>
<evidence type="ECO:0000313" key="1">
    <source>
        <dbReference type="EMBL" id="KAJ6414819.1"/>
    </source>
</evidence>
<dbReference type="EMBL" id="JAPFFJ010000012">
    <property type="protein sequence ID" value="KAJ6414819.1"/>
    <property type="molecule type" value="Genomic_DNA"/>
</dbReference>
<dbReference type="AlphaFoldDB" id="A0AAD6K0R9"/>